<gene>
    <name evidence="1" type="ORF">LCGC14_2994570</name>
</gene>
<reference evidence="1" key="1">
    <citation type="journal article" date="2015" name="Nature">
        <title>Complex archaea that bridge the gap between prokaryotes and eukaryotes.</title>
        <authorList>
            <person name="Spang A."/>
            <person name="Saw J.H."/>
            <person name="Jorgensen S.L."/>
            <person name="Zaremba-Niedzwiedzka K."/>
            <person name="Martijn J."/>
            <person name="Lind A.E."/>
            <person name="van Eijk R."/>
            <person name="Schleper C."/>
            <person name="Guy L."/>
            <person name="Ettema T.J."/>
        </authorList>
    </citation>
    <scope>NUCLEOTIDE SEQUENCE</scope>
</reference>
<comment type="caution">
    <text evidence="1">The sequence shown here is derived from an EMBL/GenBank/DDBJ whole genome shotgun (WGS) entry which is preliminary data.</text>
</comment>
<protein>
    <submittedName>
        <fullName evidence="1">Uncharacterized protein</fullName>
    </submittedName>
</protein>
<evidence type="ECO:0000313" key="1">
    <source>
        <dbReference type="EMBL" id="KKK63414.1"/>
    </source>
</evidence>
<sequence>MLNADEIETWLQQARDSGTTIDCSVSCPKCWRPMVIDGDGVAMEDGCRCGTVATLAEVKRAFGLEETSGSLHDIHTRD</sequence>
<name>A0A0F8ZAE4_9ZZZZ</name>
<proteinExistence type="predicted"/>
<organism evidence="1">
    <name type="scientific">marine sediment metagenome</name>
    <dbReference type="NCBI Taxonomy" id="412755"/>
    <lineage>
        <taxon>unclassified sequences</taxon>
        <taxon>metagenomes</taxon>
        <taxon>ecological metagenomes</taxon>
    </lineage>
</organism>
<dbReference type="EMBL" id="LAZR01061527">
    <property type="protein sequence ID" value="KKK63414.1"/>
    <property type="molecule type" value="Genomic_DNA"/>
</dbReference>
<dbReference type="AlphaFoldDB" id="A0A0F8ZAE4"/>
<accession>A0A0F8ZAE4</accession>